<evidence type="ECO:0008006" key="3">
    <source>
        <dbReference type="Google" id="ProtNLM"/>
    </source>
</evidence>
<reference evidence="1 2" key="1">
    <citation type="submission" date="2019-12" db="EMBL/GenBank/DDBJ databases">
        <title>Whole genome shotgun sequence of Streptomyces libani subsp. libani NBRC 13452.</title>
        <authorList>
            <person name="Ichikawa N."/>
            <person name="Kimura A."/>
            <person name="Kitahashi Y."/>
            <person name="Komaki H."/>
            <person name="Tamura T."/>
        </authorList>
    </citation>
    <scope>NUCLEOTIDE SEQUENCE [LARGE SCALE GENOMIC DNA]</scope>
    <source>
        <strain evidence="1 2">NBRC 13452</strain>
    </source>
</reference>
<dbReference type="PANTHER" id="PTHR36849">
    <property type="entry name" value="CYTOPLASMIC PROTEIN-RELATED"/>
    <property type="match status" value="1"/>
</dbReference>
<dbReference type="EMBL" id="BLIP01000002">
    <property type="protein sequence ID" value="GFE25646.1"/>
    <property type="molecule type" value="Genomic_DNA"/>
</dbReference>
<gene>
    <name evidence="1" type="ORF">Sliba_60990</name>
</gene>
<protein>
    <recommendedName>
        <fullName evidence="3">MarR family transcriptional regulator</fullName>
    </recommendedName>
</protein>
<comment type="caution">
    <text evidence="1">The sequence shown here is derived from an EMBL/GenBank/DDBJ whole genome shotgun (WGS) entry which is preliminary data.</text>
</comment>
<name>A0A640TTZ4_STRNI</name>
<dbReference type="PANTHER" id="PTHR36849:SF1">
    <property type="entry name" value="CYTOPLASMIC PROTEIN"/>
    <property type="match status" value="1"/>
</dbReference>
<dbReference type="AlphaFoldDB" id="A0A640TTZ4"/>
<organism evidence="1 2">
    <name type="scientific">Streptomyces nigrescens</name>
    <dbReference type="NCBI Taxonomy" id="1920"/>
    <lineage>
        <taxon>Bacteria</taxon>
        <taxon>Bacillati</taxon>
        <taxon>Actinomycetota</taxon>
        <taxon>Actinomycetes</taxon>
        <taxon>Kitasatosporales</taxon>
        <taxon>Streptomycetaceae</taxon>
        <taxon>Streptomyces</taxon>
    </lineage>
</organism>
<evidence type="ECO:0000313" key="2">
    <source>
        <dbReference type="Proteomes" id="UP000429552"/>
    </source>
</evidence>
<dbReference type="InterPro" id="IPR052552">
    <property type="entry name" value="YeaO-like"/>
</dbReference>
<accession>A0A640TTZ4</accession>
<dbReference type="Proteomes" id="UP000429552">
    <property type="component" value="Unassembled WGS sequence"/>
</dbReference>
<dbReference type="Pfam" id="PF22752">
    <property type="entry name" value="DUF488-N3i"/>
    <property type="match status" value="1"/>
</dbReference>
<sequence length="122" mass="14103">MSAKKNLRLRRVYEAPEPSDGARVLVDRLWPRGLSKADARLTEWCKEVAPSSELRRWFHHEEPRFTEFAERYREELAQEAVQPALERLRERAAQGPLTLLTATKDVSVSHVNVLIEVLQEGL</sequence>
<evidence type="ECO:0000313" key="1">
    <source>
        <dbReference type="EMBL" id="GFE25646.1"/>
    </source>
</evidence>
<proteinExistence type="predicted"/>